<gene>
    <name evidence="1" type="ORF">Fot_19946</name>
</gene>
<comment type="caution">
    <text evidence="1">The sequence shown here is derived from an EMBL/GenBank/DDBJ whole genome shotgun (WGS) entry which is preliminary data.</text>
</comment>
<organism evidence="1 2">
    <name type="scientific">Forsythia ovata</name>
    <dbReference type="NCBI Taxonomy" id="205694"/>
    <lineage>
        <taxon>Eukaryota</taxon>
        <taxon>Viridiplantae</taxon>
        <taxon>Streptophyta</taxon>
        <taxon>Embryophyta</taxon>
        <taxon>Tracheophyta</taxon>
        <taxon>Spermatophyta</taxon>
        <taxon>Magnoliopsida</taxon>
        <taxon>eudicotyledons</taxon>
        <taxon>Gunneridae</taxon>
        <taxon>Pentapetalae</taxon>
        <taxon>asterids</taxon>
        <taxon>lamiids</taxon>
        <taxon>Lamiales</taxon>
        <taxon>Oleaceae</taxon>
        <taxon>Forsythieae</taxon>
        <taxon>Forsythia</taxon>
    </lineage>
</organism>
<dbReference type="Proteomes" id="UP001604277">
    <property type="component" value="Unassembled WGS sequence"/>
</dbReference>
<sequence>MDGSDYRLTVQYQIIASGPLIEINTDSSLYFYIQVKQGETDLTKFPLCVDIEKVNRNDINLGYLCNSVTEGDVEEFCDRSITDHTRFGSFENFLITNIPTIQEMGNDICENVTNGDNNIDERGVDVISRPSVENVKNGFSWDENIMDWNWLKFCG</sequence>
<protein>
    <submittedName>
        <fullName evidence="1">Uncharacterized protein</fullName>
    </submittedName>
</protein>
<proteinExistence type="predicted"/>
<evidence type="ECO:0000313" key="1">
    <source>
        <dbReference type="EMBL" id="KAL2538555.1"/>
    </source>
</evidence>
<name>A0ABD1VMH8_9LAMI</name>
<dbReference type="AlphaFoldDB" id="A0ABD1VMH8"/>
<reference evidence="2" key="1">
    <citation type="submission" date="2024-07" db="EMBL/GenBank/DDBJ databases">
        <title>Two chromosome-level genome assemblies of Korean endemic species Abeliophyllum distichum and Forsythia ovata (Oleaceae).</title>
        <authorList>
            <person name="Jang H."/>
        </authorList>
    </citation>
    <scope>NUCLEOTIDE SEQUENCE [LARGE SCALE GENOMIC DNA]</scope>
</reference>
<dbReference type="EMBL" id="JBFOLJ010000005">
    <property type="protein sequence ID" value="KAL2538555.1"/>
    <property type="molecule type" value="Genomic_DNA"/>
</dbReference>
<keyword evidence="2" id="KW-1185">Reference proteome</keyword>
<accession>A0ABD1VMH8</accession>
<evidence type="ECO:0000313" key="2">
    <source>
        <dbReference type="Proteomes" id="UP001604277"/>
    </source>
</evidence>